<dbReference type="NCBIfam" id="TIGR01313">
    <property type="entry name" value="therm_gnt_kin"/>
    <property type="match status" value="1"/>
</dbReference>
<accession>A0A255HBL6</accession>
<name>A0A255HBL6_9ACTN</name>
<keyword evidence="12" id="KW-1185">Reference proteome</keyword>
<dbReference type="SUPFAM" id="SSF52540">
    <property type="entry name" value="P-loop containing nucleoside triphosphate hydrolases"/>
    <property type="match status" value="1"/>
</dbReference>
<evidence type="ECO:0000256" key="7">
    <source>
        <dbReference type="ARBA" id="ARBA00022840"/>
    </source>
</evidence>
<dbReference type="EMBL" id="NMVQ01000001">
    <property type="protein sequence ID" value="OYO24991.1"/>
    <property type="molecule type" value="Genomic_DNA"/>
</dbReference>
<organism evidence="11 12">
    <name type="scientific">Enemella dayhoffiae</name>
    <dbReference type="NCBI Taxonomy" id="2016507"/>
    <lineage>
        <taxon>Bacteria</taxon>
        <taxon>Bacillati</taxon>
        <taxon>Actinomycetota</taxon>
        <taxon>Actinomycetes</taxon>
        <taxon>Propionibacteriales</taxon>
        <taxon>Propionibacteriaceae</taxon>
        <taxon>Enemella</taxon>
    </lineage>
</organism>
<evidence type="ECO:0000256" key="8">
    <source>
        <dbReference type="ARBA" id="ARBA00023064"/>
    </source>
</evidence>
<dbReference type="FunFam" id="3.40.50.300:FF:000522">
    <property type="entry name" value="Gluconokinase"/>
    <property type="match status" value="1"/>
</dbReference>
<evidence type="ECO:0000256" key="1">
    <source>
        <dbReference type="ARBA" id="ARBA00004761"/>
    </source>
</evidence>
<comment type="caution">
    <text evidence="11">The sequence shown here is derived from an EMBL/GenBank/DDBJ whole genome shotgun (WGS) entry which is preliminary data.</text>
</comment>
<dbReference type="InterPro" id="IPR031322">
    <property type="entry name" value="Shikimate/glucono_kinase"/>
</dbReference>
<dbReference type="GO" id="GO:0005524">
    <property type="term" value="F:ATP binding"/>
    <property type="evidence" value="ECO:0007669"/>
    <property type="project" value="UniProtKB-KW"/>
</dbReference>
<dbReference type="GO" id="GO:0019521">
    <property type="term" value="P:D-gluconate metabolic process"/>
    <property type="evidence" value="ECO:0007669"/>
    <property type="project" value="UniProtKB-KW"/>
</dbReference>
<comment type="pathway">
    <text evidence="1">Carbohydrate acid metabolism.</text>
</comment>
<keyword evidence="6 10" id="KW-0418">Kinase</keyword>
<comment type="catalytic activity">
    <reaction evidence="9 10">
        <text>D-gluconate + ATP = 6-phospho-D-gluconate + ADP + H(+)</text>
        <dbReference type="Rhea" id="RHEA:19433"/>
        <dbReference type="ChEBI" id="CHEBI:15378"/>
        <dbReference type="ChEBI" id="CHEBI:18391"/>
        <dbReference type="ChEBI" id="CHEBI:30616"/>
        <dbReference type="ChEBI" id="CHEBI:58759"/>
        <dbReference type="ChEBI" id="CHEBI:456216"/>
        <dbReference type="EC" id="2.7.1.12"/>
    </reaction>
</comment>
<dbReference type="GO" id="GO:0005737">
    <property type="term" value="C:cytoplasm"/>
    <property type="evidence" value="ECO:0007669"/>
    <property type="project" value="TreeGrafter"/>
</dbReference>
<evidence type="ECO:0000256" key="9">
    <source>
        <dbReference type="ARBA" id="ARBA00048090"/>
    </source>
</evidence>
<evidence type="ECO:0000256" key="3">
    <source>
        <dbReference type="ARBA" id="ARBA00012054"/>
    </source>
</evidence>
<evidence type="ECO:0000313" key="11">
    <source>
        <dbReference type="EMBL" id="OYO24991.1"/>
    </source>
</evidence>
<evidence type="ECO:0000256" key="6">
    <source>
        <dbReference type="ARBA" id="ARBA00022777"/>
    </source>
</evidence>
<dbReference type="Proteomes" id="UP000216311">
    <property type="component" value="Unassembled WGS sequence"/>
</dbReference>
<dbReference type="PANTHER" id="PTHR43442:SF3">
    <property type="entry name" value="GLUCONOKINASE-RELATED"/>
    <property type="match status" value="1"/>
</dbReference>
<dbReference type="InterPro" id="IPR027417">
    <property type="entry name" value="P-loop_NTPase"/>
</dbReference>
<dbReference type="RefSeq" id="WP_094362198.1">
    <property type="nucleotide sequence ID" value="NZ_NMVQ01000001.1"/>
</dbReference>
<dbReference type="EC" id="2.7.1.12" evidence="3 10"/>
<evidence type="ECO:0000256" key="2">
    <source>
        <dbReference type="ARBA" id="ARBA00008420"/>
    </source>
</evidence>
<dbReference type="PANTHER" id="PTHR43442">
    <property type="entry name" value="GLUCONOKINASE-RELATED"/>
    <property type="match status" value="1"/>
</dbReference>
<gene>
    <name evidence="11" type="ORF">CGZ93_00525</name>
</gene>
<dbReference type="InterPro" id="IPR006001">
    <property type="entry name" value="Therm_gnt_kin"/>
</dbReference>
<dbReference type="AlphaFoldDB" id="A0A255HBL6"/>
<dbReference type="OrthoDB" id="9795716at2"/>
<keyword evidence="8" id="KW-0311">Gluconate utilization</keyword>
<protein>
    <recommendedName>
        <fullName evidence="3 10">Gluconokinase</fullName>
        <ecNumber evidence="3 10">2.7.1.12</ecNumber>
    </recommendedName>
</protein>
<evidence type="ECO:0000256" key="5">
    <source>
        <dbReference type="ARBA" id="ARBA00022741"/>
    </source>
</evidence>
<dbReference type="GO" id="GO:0046316">
    <property type="term" value="F:gluconokinase activity"/>
    <property type="evidence" value="ECO:0007669"/>
    <property type="project" value="UniProtKB-EC"/>
</dbReference>
<evidence type="ECO:0000256" key="10">
    <source>
        <dbReference type="RuleBase" id="RU363066"/>
    </source>
</evidence>
<reference evidence="11 12" key="1">
    <citation type="submission" date="2017-07" db="EMBL/GenBank/DDBJ databases">
        <title>Draft whole genome sequences of clinical Proprionibacteriaceae strains.</title>
        <authorList>
            <person name="Bernier A.-M."/>
            <person name="Bernard K."/>
            <person name="Domingo M.-C."/>
        </authorList>
    </citation>
    <scope>NUCLEOTIDE SEQUENCE [LARGE SCALE GENOMIC DNA]</scope>
    <source>
        <strain evidence="11 12">NML 130396</strain>
    </source>
</reference>
<keyword evidence="5 10" id="KW-0547">Nucleotide-binding</keyword>
<sequence length="178" mass="19143">MKDPQAPPARIAVVMGVSGCGKTTIGHELAERLGVPFADADTFHPPANITKMSAGHSLTDEDRRPWLARIGAWLAEHHEVGAVATCSALKRDYRDLIRAAAPGVPFLHLAGPMEVAYARVAARPNHFMPASLMRSQYDTLQPLAADETGLTLDFNRSADEIVTAIVDFLTTSTSNPEA</sequence>
<evidence type="ECO:0000256" key="4">
    <source>
        <dbReference type="ARBA" id="ARBA00022679"/>
    </source>
</evidence>
<dbReference type="Pfam" id="PF01202">
    <property type="entry name" value="SKI"/>
    <property type="match status" value="1"/>
</dbReference>
<dbReference type="Gene3D" id="3.40.50.300">
    <property type="entry name" value="P-loop containing nucleotide triphosphate hydrolases"/>
    <property type="match status" value="1"/>
</dbReference>
<proteinExistence type="inferred from homology"/>
<keyword evidence="7 10" id="KW-0067">ATP-binding</keyword>
<keyword evidence="4 10" id="KW-0808">Transferase</keyword>
<dbReference type="CDD" id="cd02021">
    <property type="entry name" value="GntK"/>
    <property type="match status" value="1"/>
</dbReference>
<evidence type="ECO:0000313" key="12">
    <source>
        <dbReference type="Proteomes" id="UP000216311"/>
    </source>
</evidence>
<comment type="similarity">
    <text evidence="2 10">Belongs to the gluconokinase GntK/GntV family.</text>
</comment>